<dbReference type="Proteomes" id="UP000005239">
    <property type="component" value="Unassembled WGS sequence"/>
</dbReference>
<gene>
    <name evidence="1" type="primary">WBGene00283797</name>
</gene>
<reference evidence="1" key="2">
    <citation type="submission" date="2022-06" db="UniProtKB">
        <authorList>
            <consortium name="EnsemblMetazoa"/>
        </authorList>
    </citation>
    <scope>IDENTIFICATION</scope>
    <source>
        <strain evidence="1">PS312</strain>
    </source>
</reference>
<protein>
    <submittedName>
        <fullName evidence="1">Uncharacterized protein</fullName>
    </submittedName>
</protein>
<proteinExistence type="predicted"/>
<keyword evidence="2" id="KW-1185">Reference proteome</keyword>
<accession>A0A8R1Z2C4</accession>
<sequence length="60" mass="6960">MKYCRHKDTLYNHRKDIEERLEPENRKGIEAALRGNKIVTLGRKELGRGKVPIVKQTNGT</sequence>
<dbReference type="EnsemblMetazoa" id="PPA45428.1">
    <property type="protein sequence ID" value="PPA45428.1"/>
    <property type="gene ID" value="WBGene00283797"/>
</dbReference>
<evidence type="ECO:0000313" key="2">
    <source>
        <dbReference type="Proteomes" id="UP000005239"/>
    </source>
</evidence>
<accession>A0A2A6D3L9</accession>
<organism evidence="1 2">
    <name type="scientific">Pristionchus pacificus</name>
    <name type="common">Parasitic nematode worm</name>
    <dbReference type="NCBI Taxonomy" id="54126"/>
    <lineage>
        <taxon>Eukaryota</taxon>
        <taxon>Metazoa</taxon>
        <taxon>Ecdysozoa</taxon>
        <taxon>Nematoda</taxon>
        <taxon>Chromadorea</taxon>
        <taxon>Rhabditida</taxon>
        <taxon>Rhabditina</taxon>
        <taxon>Diplogasteromorpha</taxon>
        <taxon>Diplogasteroidea</taxon>
        <taxon>Neodiplogasteridae</taxon>
        <taxon>Pristionchus</taxon>
    </lineage>
</organism>
<dbReference type="AlphaFoldDB" id="A0A2A6D3L9"/>
<reference evidence="2" key="1">
    <citation type="journal article" date="2008" name="Nat. Genet.">
        <title>The Pristionchus pacificus genome provides a unique perspective on nematode lifestyle and parasitism.</title>
        <authorList>
            <person name="Dieterich C."/>
            <person name="Clifton S.W."/>
            <person name="Schuster L.N."/>
            <person name="Chinwalla A."/>
            <person name="Delehaunty K."/>
            <person name="Dinkelacker I."/>
            <person name="Fulton L."/>
            <person name="Fulton R."/>
            <person name="Godfrey J."/>
            <person name="Minx P."/>
            <person name="Mitreva M."/>
            <person name="Roeseler W."/>
            <person name="Tian H."/>
            <person name="Witte H."/>
            <person name="Yang S.P."/>
            <person name="Wilson R.K."/>
            <person name="Sommer R.J."/>
        </authorList>
    </citation>
    <scope>NUCLEOTIDE SEQUENCE [LARGE SCALE GENOMIC DNA]</scope>
    <source>
        <strain evidence="2">PS312</strain>
    </source>
</reference>
<name>A0A2A6D3L9_PRIPA</name>
<evidence type="ECO:0000313" key="1">
    <source>
        <dbReference type="EnsemblMetazoa" id="PPA45428.1"/>
    </source>
</evidence>